<gene>
    <name evidence="12" type="ORF">FOZ61_002396</name>
</gene>
<feature type="compositionally biased region" description="Basic and acidic residues" evidence="11">
    <location>
        <begin position="1008"/>
        <end position="1018"/>
    </location>
</feature>
<feature type="coiled-coil region" evidence="10">
    <location>
        <begin position="1772"/>
        <end position="1819"/>
    </location>
</feature>
<keyword evidence="3" id="KW-0853">WD repeat</keyword>
<sequence length="1836" mass="203222">MTSSMDSLSINLLVGGAAAPVFVHEAVLAYRVGNVVCVWDTETEECSYCRMPLDQDGPQQLIASHSGRLILASKALDGGAKVMIYPIGPESLEAATEITVAVDKGCTGLTAVALSSCAPRLFALAGTPGQQHLAVYSTETREALPGLEWVQLPSGCPSQRFTRILPYPKHKDLQAVIGDQEVVVASLEKTYETFMVTKYASDIITDLLNTHHTKGPWALSAVAWCPTGHLLVATSTGLLLCLSIEQRKDPLTEEESRRRAGSDYELLSVHCAIGMEALGPIRHMFFCGDKTLITVHTSNQINFWAFHKDRIPEPLHPDQLDAQLQSNGATQRALVLVRTSCLSEDTGHEGALKWVVTSPEGQTLWVCTDGGRLWSANMAVQCRTIAEEVDRAQGDDDAVHEVEKVPISGLAYHGSTHCGALDCVTDIKILPGREEHPTLYLVAMSSGALSVFGAETDSLPQMMYLQASHAPINCLAVSPSSRLVVVGSENGVVQTIDLRDSAMKVLDVSRGLESSAIKLGDGPVVDISVTKIAGGREVCYAHMMGGDVFLLTLREKAGLLSVVSHVSQVAAYVDAVVDREVCAVCWCGSRLAVAITDGRDSAVVTVSFDLDQMVGGLLDSSKVGVATQELPSSSKVTAMMSCGEGLILATIAGEVALYSLPSDLPSNATELPLVKVLHQGNRPICRLSMDGDEIAAAASDGTLYVLSLRNSHPSTVEHLHTTHGCVTAVAVSDGTVVSGRGNGGMFIWQVPQPGTVVAPSAEFTRLPERLEQTPPDNVQEEVVNDDELVVWSLKEHKRKMADAAAVRRSLDGREAQRIQLVQTVQREVEQLRARLMSIIESNQSGPEEEMLQRDEFCIDLEARQEVAEECERRSRELREKLKEEIASRAVIRDRLVRDFWDPMEVHMARLHCIEEERSLSVANYPFRSGTAAPDSSSPLLKKLRVLRDVQARKSVWLTDVACGCSLPVEDDALNPINICGGQEDYLINWGRCRWELPQPTSGTAESTKAAEDAARPPEAEPQADARAMERTASSFGGYISADPGLAHPCFPAGDTTSADFLYDPTELVSSPRRRIQVNLLNEMCMDYKRAFNTVFDRVKGEKTKAVEHISERVHRIHAILKELKSEESPPVDPAVRELPTGENPESVLEVSDKEIGAEKWISKEERARLDAEAAAETERLRKLQEDDGGRQKALITMMGGTLKTKKDLSPLEVRLEREEWMDTVPEDEMDEEQKAAFADQLAREKALAEEQEAYRTRLGEELEQLKAEIKESTAAFDDGLLKELYRTRVETDLKILTQELLVLQHHLALRQSQEDKVAVESLNQRIVEARKKVAECRAEFEDFSLIVRDLEREADEIVRQERDYVSNFKQQFSSANTGIDTEDFNQLLALFRTTLPGEDANKDNTAASNKNAYHGRSLMSHNLFNRPSSRSRIVGGRRQEDNEEFSYLDTMEDYELNTPTMDDIAVFQYPDDCPEGIDEELFGRAMRLRRERQDQDASGVIGNGSNGRRPIIGAAALCRLEKALSDEKILLDQLASQREIILNEKFDTEVAIMVRQGLLNLPEAPVATDCSDAIVVPAEEAIEIRNRSSLYFSSGGCTVAAGRHIIALAKEKLAVLHKIKEFRKKLNLVEWEQAVLALEKEDLEERSRDIQMMRVTKDLQTVLSESSKNPDGKRETKNVEDALKKLIEKVEQSGAEKEAALIKELELVKRTNDRQRKENEELKRKADELRRTVAQRESIRALQDSHTSQGAEGSSVYRAGEKRIPIGGGGRIEENAREIREAQARLAESRLHREQIDMARSHTKEIQKLRAVLDGYRQRTFPSFVHVHQSREAPDG</sequence>
<keyword evidence="7" id="KW-0966">Cell projection</keyword>
<protein>
    <recommendedName>
        <fullName evidence="9">Cilia- and flagella-associated protein 43</fullName>
    </recommendedName>
</protein>
<dbReference type="GO" id="GO:0060271">
    <property type="term" value="P:cilium assembly"/>
    <property type="evidence" value="ECO:0007669"/>
    <property type="project" value="TreeGrafter"/>
</dbReference>
<keyword evidence="2" id="KW-0963">Cytoplasm</keyword>
<dbReference type="PANTHER" id="PTHR14885">
    <property type="entry name" value="CILIA- AND FLAGELLA-ASSOCIATED PROTEIN 43-RELATED"/>
    <property type="match status" value="1"/>
</dbReference>
<dbReference type="Proteomes" id="UP000570595">
    <property type="component" value="Unassembled WGS sequence"/>
</dbReference>
<dbReference type="SUPFAM" id="SSF50978">
    <property type="entry name" value="WD40 repeat-like"/>
    <property type="match status" value="1"/>
</dbReference>
<dbReference type="InterPro" id="IPR015943">
    <property type="entry name" value="WD40/YVTN_repeat-like_dom_sf"/>
</dbReference>
<feature type="coiled-coil region" evidence="10">
    <location>
        <begin position="821"/>
        <end position="887"/>
    </location>
</feature>
<evidence type="ECO:0000256" key="8">
    <source>
        <dbReference type="ARBA" id="ARBA00023605"/>
    </source>
</evidence>
<evidence type="ECO:0000313" key="13">
    <source>
        <dbReference type="Proteomes" id="UP000570595"/>
    </source>
</evidence>
<evidence type="ECO:0000256" key="9">
    <source>
        <dbReference type="ARBA" id="ARBA00023662"/>
    </source>
</evidence>
<evidence type="ECO:0000256" key="7">
    <source>
        <dbReference type="ARBA" id="ARBA00023273"/>
    </source>
</evidence>
<evidence type="ECO:0000256" key="11">
    <source>
        <dbReference type="SAM" id="MobiDB-lite"/>
    </source>
</evidence>
<feature type="region of interest" description="Disordered" evidence="11">
    <location>
        <begin position="1125"/>
        <end position="1146"/>
    </location>
</feature>
<dbReference type="InterPro" id="IPR001680">
    <property type="entry name" value="WD40_rpt"/>
</dbReference>
<keyword evidence="4" id="KW-0677">Repeat</keyword>
<feature type="region of interest" description="Disordered" evidence="11">
    <location>
        <begin position="999"/>
        <end position="1027"/>
    </location>
</feature>
<dbReference type="InterPro" id="IPR036322">
    <property type="entry name" value="WD40_repeat_dom_sf"/>
</dbReference>
<proteinExistence type="inferred from homology"/>
<dbReference type="SUPFAM" id="SSF69322">
    <property type="entry name" value="Tricorn protease domain 2"/>
    <property type="match status" value="1"/>
</dbReference>
<reference evidence="12 13" key="1">
    <citation type="submission" date="2020-04" db="EMBL/GenBank/DDBJ databases">
        <title>Perkinsus olseni comparative genomics.</title>
        <authorList>
            <person name="Bogema D.R."/>
        </authorList>
    </citation>
    <scope>NUCLEOTIDE SEQUENCE [LARGE SCALE GENOMIC DNA]</scope>
    <source>
        <strain evidence="12">ATCC PRA-179</strain>
    </source>
</reference>
<feature type="region of interest" description="Disordered" evidence="11">
    <location>
        <begin position="1738"/>
        <end position="1770"/>
    </location>
</feature>
<dbReference type="SMART" id="SM00320">
    <property type="entry name" value="WD40"/>
    <property type="match status" value="6"/>
</dbReference>
<dbReference type="PANTHER" id="PTHR14885:SF1">
    <property type="entry name" value="CILIA- AND FLAGELLA-ASSOCIATED PROTEIN 43"/>
    <property type="match status" value="1"/>
</dbReference>
<dbReference type="OrthoDB" id="64353at2759"/>
<keyword evidence="5 10" id="KW-0175">Coiled coil</keyword>
<comment type="caution">
    <text evidence="12">The sequence shown here is derived from an EMBL/GenBank/DDBJ whole genome shotgun (WGS) entry which is preliminary data.</text>
</comment>
<evidence type="ECO:0000256" key="1">
    <source>
        <dbReference type="ARBA" id="ARBA00004430"/>
    </source>
</evidence>
<dbReference type="Pfam" id="PF25828">
    <property type="entry name" value="CC_Cfap43"/>
    <property type="match status" value="3"/>
</dbReference>
<accession>A0A7J6LTH7</accession>
<evidence type="ECO:0000256" key="6">
    <source>
        <dbReference type="ARBA" id="ARBA00023212"/>
    </source>
</evidence>
<evidence type="ECO:0000256" key="2">
    <source>
        <dbReference type="ARBA" id="ARBA00022490"/>
    </source>
</evidence>
<evidence type="ECO:0000256" key="4">
    <source>
        <dbReference type="ARBA" id="ARBA00022737"/>
    </source>
</evidence>
<feature type="coiled-coil region" evidence="10">
    <location>
        <begin position="1319"/>
        <end position="1367"/>
    </location>
</feature>
<evidence type="ECO:0000256" key="3">
    <source>
        <dbReference type="ARBA" id="ARBA00022574"/>
    </source>
</evidence>
<dbReference type="GO" id="GO:0005930">
    <property type="term" value="C:axoneme"/>
    <property type="evidence" value="ECO:0007669"/>
    <property type="project" value="UniProtKB-SubCell"/>
</dbReference>
<organism evidence="12 13">
    <name type="scientific">Perkinsus olseni</name>
    <name type="common">Perkinsus atlanticus</name>
    <dbReference type="NCBI Taxonomy" id="32597"/>
    <lineage>
        <taxon>Eukaryota</taxon>
        <taxon>Sar</taxon>
        <taxon>Alveolata</taxon>
        <taxon>Perkinsozoa</taxon>
        <taxon>Perkinsea</taxon>
        <taxon>Perkinsida</taxon>
        <taxon>Perkinsidae</taxon>
        <taxon>Perkinsus</taxon>
    </lineage>
</organism>
<comment type="similarity">
    <text evidence="8">Belongs to the CFAP43 family.</text>
</comment>
<evidence type="ECO:0000256" key="5">
    <source>
        <dbReference type="ARBA" id="ARBA00023054"/>
    </source>
</evidence>
<feature type="coiled-coil region" evidence="10">
    <location>
        <begin position="1248"/>
        <end position="1275"/>
    </location>
</feature>
<dbReference type="SUPFAM" id="SSF101908">
    <property type="entry name" value="Putative isomerase YbhE"/>
    <property type="match status" value="1"/>
</dbReference>
<keyword evidence="6" id="KW-0206">Cytoskeleton</keyword>
<comment type="subcellular location">
    <subcellularLocation>
        <location evidence="1">Cytoplasm</location>
        <location evidence="1">Cytoskeleton</location>
        <location evidence="1">Cilium axoneme</location>
    </subcellularLocation>
</comment>
<name>A0A7J6LTH7_PEROL</name>
<evidence type="ECO:0000313" key="12">
    <source>
        <dbReference type="EMBL" id="KAF4662504.1"/>
    </source>
</evidence>
<evidence type="ECO:0000256" key="10">
    <source>
        <dbReference type="SAM" id="Coils"/>
    </source>
</evidence>
<dbReference type="Gene3D" id="2.130.10.10">
    <property type="entry name" value="YVTN repeat-like/Quinoprotein amine dehydrogenase"/>
    <property type="match status" value="3"/>
</dbReference>
<dbReference type="EMBL" id="JABAHT010000167">
    <property type="protein sequence ID" value="KAF4662504.1"/>
    <property type="molecule type" value="Genomic_DNA"/>
</dbReference>